<dbReference type="EMBL" id="RAZM01000019">
    <property type="protein sequence ID" value="RLT80464.1"/>
    <property type="molecule type" value="Genomic_DNA"/>
</dbReference>
<feature type="domain" description="Beta-ketoacyl synthase-like N-terminal" evidence="1">
    <location>
        <begin position="38"/>
        <end position="167"/>
    </location>
</feature>
<dbReference type="Proteomes" id="UP000267159">
    <property type="component" value="Unassembled WGS sequence"/>
</dbReference>
<comment type="caution">
    <text evidence="2">The sequence shown here is derived from an EMBL/GenBank/DDBJ whole genome shotgun (WGS) entry which is preliminary data.</text>
</comment>
<evidence type="ECO:0000313" key="2">
    <source>
        <dbReference type="EMBL" id="RLT80464.1"/>
    </source>
</evidence>
<gene>
    <name evidence="2" type="ORF">D7Y07_08295</name>
</gene>
<dbReference type="STRING" id="1235814.GCA_000613385_03516"/>
<dbReference type="AlphaFoldDB" id="A0A3L8A8X5"/>
<evidence type="ECO:0000259" key="1">
    <source>
        <dbReference type="Pfam" id="PF13723"/>
    </source>
</evidence>
<dbReference type="RefSeq" id="WP_121765445.1">
    <property type="nucleotide sequence ID" value="NZ_CAKOCY010000043.1"/>
</dbReference>
<name>A0A3L8A8X5_9BACE</name>
<dbReference type="SUPFAM" id="SSF53901">
    <property type="entry name" value="Thiolase-like"/>
    <property type="match status" value="1"/>
</dbReference>
<dbReference type="InterPro" id="IPR016039">
    <property type="entry name" value="Thiolase-like"/>
</dbReference>
<reference evidence="2 3" key="1">
    <citation type="submission" date="2018-09" db="EMBL/GenBank/DDBJ databases">
        <title>Murine metabolic-syndrome-specific gut microbial biobank.</title>
        <authorList>
            <person name="Liu C."/>
        </authorList>
    </citation>
    <scope>NUCLEOTIDE SEQUENCE [LARGE SCALE GENOMIC DNA]</scope>
    <source>
        <strain evidence="2 3">0.1X-D8-26</strain>
    </source>
</reference>
<dbReference type="Gene3D" id="3.40.47.10">
    <property type="match status" value="1"/>
</dbReference>
<organism evidence="2 3">
    <name type="scientific">Bacteroides acidifaciens</name>
    <dbReference type="NCBI Taxonomy" id="85831"/>
    <lineage>
        <taxon>Bacteria</taxon>
        <taxon>Pseudomonadati</taxon>
        <taxon>Bacteroidota</taxon>
        <taxon>Bacteroidia</taxon>
        <taxon>Bacteroidales</taxon>
        <taxon>Bacteroidaceae</taxon>
        <taxon>Bacteroides</taxon>
    </lineage>
</organism>
<protein>
    <submittedName>
        <fullName evidence="2">3-oxoacyl-ACP synthase</fullName>
    </submittedName>
</protein>
<dbReference type="Pfam" id="PF13723">
    <property type="entry name" value="Ketoacyl-synt_2"/>
    <property type="match status" value="1"/>
</dbReference>
<proteinExistence type="predicted"/>
<sequence>MQPVYIQRIASIHPQEKPDDSRPYLQACEPDYKNIITNATLRRRMSRIVKMGVACGLECIGELPPEEIQGIITATGLGCLVDTEKFLNTLIDNEERMLNPTPFIQSTFNTIGAQIALIRGTHAYNMTYVHRGLSFESALLDAMMKIWEGSGYILVGAMDEMTDTSHAIQQRLGILKGIEAGEGAQFFLLSRETGEHPLAEIKGIETFAGQQTTEEIQNRIMRFLQRNGLNSRDIQWFMTGKNKQQSWQDNSPKQTIISEKDAPLNQAITSESNTIYEELETNLFPESIHLSFKDECGEYPTASSYAVWKAVKESENCTTPTNILIYNHHHSINHSLILIRKSV</sequence>
<evidence type="ECO:0000313" key="3">
    <source>
        <dbReference type="Proteomes" id="UP000267159"/>
    </source>
</evidence>
<dbReference type="InterPro" id="IPR014030">
    <property type="entry name" value="Ketoacyl_synth_N"/>
</dbReference>
<dbReference type="GO" id="GO:0016746">
    <property type="term" value="F:acyltransferase activity"/>
    <property type="evidence" value="ECO:0007669"/>
    <property type="project" value="InterPro"/>
</dbReference>
<accession>A0A3L8A8X5</accession>